<dbReference type="EMBL" id="MBTG01000001">
    <property type="protein sequence ID" value="OPH62120.1"/>
    <property type="molecule type" value="Genomic_DNA"/>
</dbReference>
<organism evidence="9 10">
    <name type="scientific">Paenibacillus ferrarius</name>
    <dbReference type="NCBI Taxonomy" id="1469647"/>
    <lineage>
        <taxon>Bacteria</taxon>
        <taxon>Bacillati</taxon>
        <taxon>Bacillota</taxon>
        <taxon>Bacilli</taxon>
        <taxon>Bacillales</taxon>
        <taxon>Paenibacillaceae</taxon>
        <taxon>Paenibacillus</taxon>
    </lineage>
</organism>
<evidence type="ECO:0000256" key="2">
    <source>
        <dbReference type="ARBA" id="ARBA00022448"/>
    </source>
</evidence>
<keyword evidence="5 7" id="KW-1133">Transmembrane helix</keyword>
<reference evidence="10" key="1">
    <citation type="submission" date="2016-07" db="EMBL/GenBank/DDBJ databases">
        <authorList>
            <person name="Florea S."/>
            <person name="Webb J.S."/>
            <person name="Jaromczyk J."/>
            <person name="Schardl C.L."/>
        </authorList>
    </citation>
    <scope>NUCLEOTIDE SEQUENCE [LARGE SCALE GENOMIC DNA]</scope>
    <source>
        <strain evidence="10">CY1</strain>
    </source>
</reference>
<feature type="transmembrane region" description="Helical" evidence="7">
    <location>
        <begin position="67"/>
        <end position="87"/>
    </location>
</feature>
<dbReference type="SUPFAM" id="SSF161098">
    <property type="entry name" value="MetI-like"/>
    <property type="match status" value="1"/>
</dbReference>
<keyword evidence="3" id="KW-1003">Cell membrane</keyword>
<keyword evidence="10" id="KW-1185">Reference proteome</keyword>
<dbReference type="Gene3D" id="1.10.3720.10">
    <property type="entry name" value="MetI-like"/>
    <property type="match status" value="1"/>
</dbReference>
<evidence type="ECO:0000313" key="10">
    <source>
        <dbReference type="Proteomes" id="UP000190626"/>
    </source>
</evidence>
<dbReference type="Proteomes" id="UP000190626">
    <property type="component" value="Unassembled WGS sequence"/>
</dbReference>
<dbReference type="Pfam" id="PF00528">
    <property type="entry name" value="BPD_transp_1"/>
    <property type="match status" value="1"/>
</dbReference>
<sequence length="267" mass="30288">MKIFKEVSVWLLTLVILIPLFLVVINSVKTSAEADSMNLSFPKHIQFNNYATVIKEGKMIRAFKNSMIITVGSVLLTNIASAMGAFVLSRRRTQLNKMLYYYFIVGLIAPVNMIPTIKIMQSLHIMNTFQGIILLYSALMMPFTVFLYYGFIHSVPREMDESAVIDGSNAWQLFFRIQYPLLMPVTITSLLINFMNAWNDFILPLYVFNKSTNNPMTLAVYNFYGTYISSWNLVCAAIVLTTLPIVIVYLFGQRYIVSGMLSGAVKG</sequence>
<comment type="similarity">
    <text evidence="7">Belongs to the binding-protein-dependent transport system permease family.</text>
</comment>
<comment type="subcellular location">
    <subcellularLocation>
        <location evidence="1 7">Cell membrane</location>
        <topology evidence="1 7">Multi-pass membrane protein</topology>
    </subcellularLocation>
</comment>
<name>A0A1V4HT76_9BACL</name>
<gene>
    <name evidence="9" type="ORF">BC351_02465</name>
</gene>
<evidence type="ECO:0000256" key="6">
    <source>
        <dbReference type="ARBA" id="ARBA00023136"/>
    </source>
</evidence>
<feature type="transmembrane region" description="Helical" evidence="7">
    <location>
        <begin position="181"/>
        <end position="208"/>
    </location>
</feature>
<feature type="transmembrane region" description="Helical" evidence="7">
    <location>
        <begin position="228"/>
        <end position="251"/>
    </location>
</feature>
<dbReference type="STRING" id="1469647.BC351_02465"/>
<feature type="transmembrane region" description="Helical" evidence="7">
    <location>
        <begin position="7"/>
        <end position="28"/>
    </location>
</feature>
<evidence type="ECO:0000256" key="4">
    <source>
        <dbReference type="ARBA" id="ARBA00022692"/>
    </source>
</evidence>
<accession>A0A1V4HT76</accession>
<evidence type="ECO:0000256" key="3">
    <source>
        <dbReference type="ARBA" id="ARBA00022475"/>
    </source>
</evidence>
<protein>
    <submittedName>
        <fullName evidence="9">ABC transporter permease</fullName>
    </submittedName>
</protein>
<dbReference type="GO" id="GO:0055085">
    <property type="term" value="P:transmembrane transport"/>
    <property type="evidence" value="ECO:0007669"/>
    <property type="project" value="InterPro"/>
</dbReference>
<comment type="caution">
    <text evidence="9">The sequence shown here is derived from an EMBL/GenBank/DDBJ whole genome shotgun (WGS) entry which is preliminary data.</text>
</comment>
<evidence type="ECO:0000313" key="9">
    <source>
        <dbReference type="EMBL" id="OPH62120.1"/>
    </source>
</evidence>
<dbReference type="InterPro" id="IPR035906">
    <property type="entry name" value="MetI-like_sf"/>
</dbReference>
<proteinExistence type="inferred from homology"/>
<keyword evidence="6 7" id="KW-0472">Membrane</keyword>
<dbReference type="OrthoDB" id="153186at2"/>
<dbReference type="AlphaFoldDB" id="A0A1V4HT76"/>
<keyword evidence="4 7" id="KW-0812">Transmembrane</keyword>
<evidence type="ECO:0000259" key="8">
    <source>
        <dbReference type="PROSITE" id="PS50928"/>
    </source>
</evidence>
<dbReference type="InterPro" id="IPR000515">
    <property type="entry name" value="MetI-like"/>
</dbReference>
<dbReference type="PROSITE" id="PS50928">
    <property type="entry name" value="ABC_TM1"/>
    <property type="match status" value="1"/>
</dbReference>
<evidence type="ECO:0000256" key="5">
    <source>
        <dbReference type="ARBA" id="ARBA00022989"/>
    </source>
</evidence>
<evidence type="ECO:0000256" key="1">
    <source>
        <dbReference type="ARBA" id="ARBA00004651"/>
    </source>
</evidence>
<feature type="transmembrane region" description="Helical" evidence="7">
    <location>
        <begin position="99"/>
        <end position="117"/>
    </location>
</feature>
<feature type="transmembrane region" description="Helical" evidence="7">
    <location>
        <begin position="129"/>
        <end position="151"/>
    </location>
</feature>
<dbReference type="GO" id="GO:0005886">
    <property type="term" value="C:plasma membrane"/>
    <property type="evidence" value="ECO:0007669"/>
    <property type="project" value="UniProtKB-SubCell"/>
</dbReference>
<dbReference type="PANTHER" id="PTHR43744:SF12">
    <property type="entry name" value="ABC TRANSPORTER PERMEASE PROTEIN MG189-RELATED"/>
    <property type="match status" value="1"/>
</dbReference>
<dbReference type="RefSeq" id="WP_079409117.1">
    <property type="nucleotide sequence ID" value="NZ_MBTG01000001.1"/>
</dbReference>
<keyword evidence="2 7" id="KW-0813">Transport</keyword>
<feature type="domain" description="ABC transmembrane type-1" evidence="8">
    <location>
        <begin position="63"/>
        <end position="252"/>
    </location>
</feature>
<evidence type="ECO:0000256" key="7">
    <source>
        <dbReference type="RuleBase" id="RU363032"/>
    </source>
</evidence>
<dbReference type="PANTHER" id="PTHR43744">
    <property type="entry name" value="ABC TRANSPORTER PERMEASE PROTEIN MG189-RELATED-RELATED"/>
    <property type="match status" value="1"/>
</dbReference>
<dbReference type="CDD" id="cd06261">
    <property type="entry name" value="TM_PBP2"/>
    <property type="match status" value="1"/>
</dbReference>